<evidence type="ECO:0000256" key="6">
    <source>
        <dbReference type="ARBA" id="ARBA00022759"/>
    </source>
</evidence>
<gene>
    <name evidence="14" type="ORF">BAU18_000559</name>
</gene>
<evidence type="ECO:0000256" key="13">
    <source>
        <dbReference type="ARBA" id="ARBA00029523"/>
    </source>
</evidence>
<keyword evidence="7" id="KW-0227">DNA damage</keyword>
<evidence type="ECO:0000256" key="10">
    <source>
        <dbReference type="ARBA" id="ARBA00023172"/>
    </source>
</evidence>
<keyword evidence="15" id="KW-1185">Reference proteome</keyword>
<protein>
    <recommendedName>
        <fullName evidence="13">Holliday junction resolvase RecU</fullName>
    </recommendedName>
</protein>
<dbReference type="InterPro" id="IPR011335">
    <property type="entry name" value="Restrct_endonuc-II-like"/>
</dbReference>
<dbReference type="InterPro" id="IPR011856">
    <property type="entry name" value="tRNA_endonuc-like_dom_sf"/>
</dbReference>
<name>A0ABV0F2V5_9ENTE</name>
<comment type="cofactor">
    <cofactor evidence="1">
        <name>Mg(2+)</name>
        <dbReference type="ChEBI" id="CHEBI:18420"/>
    </cofactor>
</comment>
<evidence type="ECO:0000256" key="9">
    <source>
        <dbReference type="ARBA" id="ARBA00022842"/>
    </source>
</evidence>
<evidence type="ECO:0000256" key="12">
    <source>
        <dbReference type="ARBA" id="ARBA00023447"/>
    </source>
</evidence>
<proteinExistence type="inferred from homology"/>
<dbReference type="EMBL" id="MAEI02000001">
    <property type="protein sequence ID" value="MEO1780981.1"/>
    <property type="molecule type" value="Genomic_DNA"/>
</dbReference>
<keyword evidence="3" id="KW-0963">Cytoplasm</keyword>
<comment type="caution">
    <text evidence="14">The sequence shown here is derived from an EMBL/GenBank/DDBJ whole genome shotgun (WGS) entry which is preliminary data.</text>
</comment>
<accession>A0ABV0F2V5</accession>
<evidence type="ECO:0000256" key="7">
    <source>
        <dbReference type="ARBA" id="ARBA00022763"/>
    </source>
</evidence>
<organism evidence="14 15">
    <name type="scientific">Enterococcus diestrammenae</name>
    <dbReference type="NCBI Taxonomy" id="1155073"/>
    <lineage>
        <taxon>Bacteria</taxon>
        <taxon>Bacillati</taxon>
        <taxon>Bacillota</taxon>
        <taxon>Bacilli</taxon>
        <taxon>Lactobacillales</taxon>
        <taxon>Enterococcaceae</taxon>
        <taxon>Enterococcus</taxon>
    </lineage>
</organism>
<keyword evidence="4" id="KW-0540">Nuclease</keyword>
<dbReference type="Gene3D" id="3.40.1350.10">
    <property type="match status" value="1"/>
</dbReference>
<keyword evidence="5" id="KW-0479">Metal-binding</keyword>
<dbReference type="Pfam" id="PF03838">
    <property type="entry name" value="RecU"/>
    <property type="match status" value="1"/>
</dbReference>
<evidence type="ECO:0000256" key="2">
    <source>
        <dbReference type="ARBA" id="ARBA00004496"/>
    </source>
</evidence>
<comment type="similarity">
    <text evidence="12">Belongs to the RecU family.</text>
</comment>
<keyword evidence="8" id="KW-0378">Hydrolase</keyword>
<keyword evidence="11" id="KW-0234">DNA repair</keyword>
<dbReference type="InterPro" id="IPR004612">
    <property type="entry name" value="Resolv_RecU"/>
</dbReference>
<comment type="subcellular location">
    <subcellularLocation>
        <location evidence="2">Cytoplasm</location>
    </subcellularLocation>
</comment>
<keyword evidence="6" id="KW-0255">Endonuclease</keyword>
<keyword evidence="10" id="KW-0233">DNA recombination</keyword>
<dbReference type="SUPFAM" id="SSF52980">
    <property type="entry name" value="Restriction endonuclease-like"/>
    <property type="match status" value="1"/>
</dbReference>
<reference evidence="14 15" key="2">
    <citation type="submission" date="2024-02" db="EMBL/GenBank/DDBJ databases">
        <title>The Genome Sequence of Enterococcus diestrammenae JM9A.</title>
        <authorList>
            <person name="Earl A."/>
            <person name="Manson A."/>
            <person name="Gilmore M."/>
            <person name="Sanders J."/>
            <person name="Shea T."/>
            <person name="Howe W."/>
            <person name="Livny J."/>
            <person name="Cuomo C."/>
            <person name="Neafsey D."/>
            <person name="Birren B."/>
        </authorList>
    </citation>
    <scope>NUCLEOTIDE SEQUENCE [LARGE SCALE GENOMIC DNA]</scope>
    <source>
        <strain evidence="14 15">JM9A</strain>
    </source>
</reference>
<evidence type="ECO:0000256" key="1">
    <source>
        <dbReference type="ARBA" id="ARBA00001946"/>
    </source>
</evidence>
<dbReference type="RefSeq" id="WP_161870606.1">
    <property type="nucleotide sequence ID" value="NZ_MAEI02000001.1"/>
</dbReference>
<evidence type="ECO:0000256" key="8">
    <source>
        <dbReference type="ARBA" id="ARBA00022801"/>
    </source>
</evidence>
<evidence type="ECO:0000313" key="15">
    <source>
        <dbReference type="Proteomes" id="UP001429357"/>
    </source>
</evidence>
<evidence type="ECO:0000256" key="4">
    <source>
        <dbReference type="ARBA" id="ARBA00022722"/>
    </source>
</evidence>
<keyword evidence="9" id="KW-0460">Magnesium</keyword>
<reference evidence="15" key="1">
    <citation type="submission" date="2016-06" db="EMBL/GenBank/DDBJ databases">
        <title>Four novel species of enterococci isolated from chicken manure.</title>
        <authorList>
            <person name="Van Tyne D."/>
        </authorList>
    </citation>
    <scope>NUCLEOTIDE SEQUENCE [LARGE SCALE GENOMIC DNA]</scope>
    <source>
        <strain evidence="15">JM9A</strain>
    </source>
</reference>
<sequence length="173" mass="19738">MGYSVSDRNRANNNRGQMFEHLVDQGCHVYRQKKVAIIEKTPEPFRVKGKNKDGTFVGWFAGHAQPDYKGTLKGGRAIAFEAKMTVKDRIQRDAVTVHQAGCLDYHFDMGAKVGVCCMIKNTVGFVPWTVWRDMKEIYGRKYMLEKELREFQVATPGYIDFLRLSEGDGYGSK</sequence>
<evidence type="ECO:0000313" key="14">
    <source>
        <dbReference type="EMBL" id="MEO1780981.1"/>
    </source>
</evidence>
<dbReference type="Proteomes" id="UP001429357">
    <property type="component" value="Unassembled WGS sequence"/>
</dbReference>
<evidence type="ECO:0000256" key="3">
    <source>
        <dbReference type="ARBA" id="ARBA00022490"/>
    </source>
</evidence>
<evidence type="ECO:0000256" key="5">
    <source>
        <dbReference type="ARBA" id="ARBA00022723"/>
    </source>
</evidence>
<evidence type="ECO:0000256" key="11">
    <source>
        <dbReference type="ARBA" id="ARBA00023204"/>
    </source>
</evidence>